<feature type="transmembrane region" description="Helical" evidence="1">
    <location>
        <begin position="229"/>
        <end position="248"/>
    </location>
</feature>
<evidence type="ECO:0000313" key="3">
    <source>
        <dbReference type="Proteomes" id="UP000237797"/>
    </source>
</evidence>
<dbReference type="InterPro" id="IPR002798">
    <property type="entry name" value="SpoIIM-like"/>
</dbReference>
<gene>
    <name evidence="2" type="ORF">CLV97_10424</name>
</gene>
<dbReference type="Proteomes" id="UP000237797">
    <property type="component" value="Unassembled WGS sequence"/>
</dbReference>
<reference evidence="2 3" key="1">
    <citation type="submission" date="2018-03" db="EMBL/GenBank/DDBJ databases">
        <title>Genomic Encyclopedia of Archaeal and Bacterial Type Strains, Phase II (KMG-II): from individual species to whole genera.</title>
        <authorList>
            <person name="Goeker M."/>
        </authorList>
    </citation>
    <scope>NUCLEOTIDE SEQUENCE [LARGE SCALE GENOMIC DNA]</scope>
    <source>
        <strain evidence="2 3">DSM 44946</strain>
    </source>
</reference>
<name>A0A2T0LHE1_9BACL</name>
<proteinExistence type="predicted"/>
<evidence type="ECO:0000313" key="2">
    <source>
        <dbReference type="EMBL" id="PRX41784.1"/>
    </source>
</evidence>
<feature type="transmembrane region" description="Helical" evidence="1">
    <location>
        <begin position="269"/>
        <end position="292"/>
    </location>
</feature>
<protein>
    <submittedName>
        <fullName evidence="2">Putative membrane protein SpoIIM required for sporulation</fullName>
    </submittedName>
</protein>
<dbReference type="RefSeq" id="WP_170070346.1">
    <property type="nucleotide sequence ID" value="NZ_PVNE01000004.1"/>
</dbReference>
<feature type="transmembrane region" description="Helical" evidence="1">
    <location>
        <begin position="298"/>
        <end position="317"/>
    </location>
</feature>
<keyword evidence="1" id="KW-1133">Transmembrane helix</keyword>
<keyword evidence="1" id="KW-0812">Transmembrane</keyword>
<keyword evidence="1" id="KW-0472">Membrane</keyword>
<dbReference type="Pfam" id="PF01944">
    <property type="entry name" value="SpoIIM"/>
    <property type="match status" value="1"/>
</dbReference>
<dbReference type="PANTHER" id="PTHR35337:SF1">
    <property type="entry name" value="SLR1478 PROTEIN"/>
    <property type="match status" value="1"/>
</dbReference>
<evidence type="ECO:0000256" key="1">
    <source>
        <dbReference type="SAM" id="Phobius"/>
    </source>
</evidence>
<organism evidence="2 3">
    <name type="scientific">Planifilum fimeticola</name>
    <dbReference type="NCBI Taxonomy" id="201975"/>
    <lineage>
        <taxon>Bacteria</taxon>
        <taxon>Bacillati</taxon>
        <taxon>Bacillota</taxon>
        <taxon>Bacilli</taxon>
        <taxon>Bacillales</taxon>
        <taxon>Thermoactinomycetaceae</taxon>
        <taxon>Planifilum</taxon>
    </lineage>
</organism>
<dbReference type="AlphaFoldDB" id="A0A2T0LHE1"/>
<dbReference type="EMBL" id="PVNE01000004">
    <property type="protein sequence ID" value="PRX41784.1"/>
    <property type="molecule type" value="Genomic_DNA"/>
</dbReference>
<feature type="transmembrane region" description="Helical" evidence="1">
    <location>
        <begin position="110"/>
        <end position="132"/>
    </location>
</feature>
<keyword evidence="3" id="KW-1185">Reference proteome</keyword>
<sequence>MSLPQSNRRLGSFVHKNQSRWTRLEELIHQFRRGSLSKRELDELGFLYRKVAGHLAYAQTYFPQHDVTRRLNELTLNAHNVLYGSVKKRRFPELLRFFTRDFPLLFHERIPFFLIAFSLFAVGALLAFFLTLGDPRLASLFLPLGMAENIDPKAGPAGEWNHSIVSSQIMVNNIQVAFLCFAFGALLGVGTVWMLLYNGMLIGALAALFHRVGESYTFWAHIWPHGVTELTAIFIAGGAGLSLAYSFFVPGELTRGESFKREGKVTIQLMMGVIPLFVIAALIEGFLTPAPWPPWTKYLLALSTLILLFFYFGSAWIRKEATPSENPTYSS</sequence>
<dbReference type="PANTHER" id="PTHR35337">
    <property type="entry name" value="SLR1478 PROTEIN"/>
    <property type="match status" value="1"/>
</dbReference>
<feature type="transmembrane region" description="Helical" evidence="1">
    <location>
        <begin position="176"/>
        <end position="209"/>
    </location>
</feature>
<accession>A0A2T0LHE1</accession>
<comment type="caution">
    <text evidence="2">The sequence shown here is derived from an EMBL/GenBank/DDBJ whole genome shotgun (WGS) entry which is preliminary data.</text>
</comment>